<reference evidence="2 3" key="1">
    <citation type="journal article" date="2017" name="Nature">
        <title>The Apostasia genome and the evolution of orchids.</title>
        <authorList>
            <person name="Zhang G.Q."/>
            <person name="Liu K.W."/>
            <person name="Li Z."/>
            <person name="Lohaus R."/>
            <person name="Hsiao Y.Y."/>
            <person name="Niu S.C."/>
            <person name="Wang J.Y."/>
            <person name="Lin Y.C."/>
            <person name="Xu Q."/>
            <person name="Chen L.J."/>
            <person name="Yoshida K."/>
            <person name="Fujiwara S."/>
            <person name="Wang Z.W."/>
            <person name="Zhang Y.Q."/>
            <person name="Mitsuda N."/>
            <person name="Wang M."/>
            <person name="Liu G.H."/>
            <person name="Pecoraro L."/>
            <person name="Huang H.X."/>
            <person name="Xiao X.J."/>
            <person name="Lin M."/>
            <person name="Wu X.Y."/>
            <person name="Wu W.L."/>
            <person name="Chen Y.Y."/>
            <person name="Chang S.B."/>
            <person name="Sakamoto S."/>
            <person name="Ohme-Takagi M."/>
            <person name="Yagi M."/>
            <person name="Zeng S.J."/>
            <person name="Shen C.Y."/>
            <person name="Yeh C.M."/>
            <person name="Luo Y.B."/>
            <person name="Tsai W.C."/>
            <person name="Van de Peer Y."/>
            <person name="Liu Z.J."/>
        </authorList>
    </citation>
    <scope>NUCLEOTIDE SEQUENCE [LARGE SCALE GENOMIC DNA]</scope>
    <source>
        <strain evidence="3">cv. Shenzhen</strain>
        <tissue evidence="2">Stem</tissue>
    </source>
</reference>
<dbReference type="Pfam" id="PF24626">
    <property type="entry name" value="SH3_Tf2-1"/>
    <property type="match status" value="1"/>
</dbReference>
<dbReference type="InterPro" id="IPR056924">
    <property type="entry name" value="SH3_Tf2-1"/>
</dbReference>
<gene>
    <name evidence="2" type="ORF">AXF42_Ash015926</name>
</gene>
<evidence type="ECO:0000313" key="3">
    <source>
        <dbReference type="Proteomes" id="UP000236161"/>
    </source>
</evidence>
<protein>
    <recommendedName>
        <fullName evidence="1">Tf2-1-like SH3-like domain-containing protein</fullName>
    </recommendedName>
</protein>
<keyword evidence="3" id="KW-1185">Reference proteome</keyword>
<dbReference type="OrthoDB" id="785245at2759"/>
<name>A0A2I0AWE6_9ASPA</name>
<accession>A0A2I0AWE6</accession>
<feature type="domain" description="Tf2-1-like SH3-like" evidence="1">
    <location>
        <begin position="1"/>
        <end position="58"/>
    </location>
</feature>
<proteinExistence type="predicted"/>
<dbReference type="AlphaFoldDB" id="A0A2I0AWE6"/>
<dbReference type="EMBL" id="KZ451943">
    <property type="protein sequence ID" value="PKA59868.1"/>
    <property type="molecule type" value="Genomic_DNA"/>
</dbReference>
<sequence length="77" mass="8673">MIRVRPKQFPSRFVKKLQARGASPFKILKKLESNAYTVNLPSDFGISTTFNISNLVAYKELIAIPSDPLEPSPPIER</sequence>
<evidence type="ECO:0000313" key="2">
    <source>
        <dbReference type="EMBL" id="PKA59868.1"/>
    </source>
</evidence>
<organism evidence="2 3">
    <name type="scientific">Apostasia shenzhenica</name>
    <dbReference type="NCBI Taxonomy" id="1088818"/>
    <lineage>
        <taxon>Eukaryota</taxon>
        <taxon>Viridiplantae</taxon>
        <taxon>Streptophyta</taxon>
        <taxon>Embryophyta</taxon>
        <taxon>Tracheophyta</taxon>
        <taxon>Spermatophyta</taxon>
        <taxon>Magnoliopsida</taxon>
        <taxon>Liliopsida</taxon>
        <taxon>Asparagales</taxon>
        <taxon>Orchidaceae</taxon>
        <taxon>Apostasioideae</taxon>
        <taxon>Apostasia</taxon>
    </lineage>
</organism>
<dbReference type="Proteomes" id="UP000236161">
    <property type="component" value="Unassembled WGS sequence"/>
</dbReference>
<evidence type="ECO:0000259" key="1">
    <source>
        <dbReference type="Pfam" id="PF24626"/>
    </source>
</evidence>